<accession>A0A4Y2HSR1</accession>
<evidence type="ECO:0000313" key="2">
    <source>
        <dbReference type="Proteomes" id="UP000499080"/>
    </source>
</evidence>
<organism evidence="1 2">
    <name type="scientific">Araneus ventricosus</name>
    <name type="common">Orbweaver spider</name>
    <name type="synonym">Epeira ventricosa</name>
    <dbReference type="NCBI Taxonomy" id="182803"/>
    <lineage>
        <taxon>Eukaryota</taxon>
        <taxon>Metazoa</taxon>
        <taxon>Ecdysozoa</taxon>
        <taxon>Arthropoda</taxon>
        <taxon>Chelicerata</taxon>
        <taxon>Arachnida</taxon>
        <taxon>Araneae</taxon>
        <taxon>Araneomorphae</taxon>
        <taxon>Entelegynae</taxon>
        <taxon>Araneoidea</taxon>
        <taxon>Araneidae</taxon>
        <taxon>Araneus</taxon>
    </lineage>
</organism>
<dbReference type="PANTHER" id="PTHR47326">
    <property type="entry name" value="TRANSPOSABLE ELEMENT TC3 TRANSPOSASE-LIKE PROTEIN"/>
    <property type="match status" value="1"/>
</dbReference>
<dbReference type="PANTHER" id="PTHR47326:SF1">
    <property type="entry name" value="HTH PSQ-TYPE DOMAIN-CONTAINING PROTEIN"/>
    <property type="match status" value="1"/>
</dbReference>
<dbReference type="EMBL" id="BGPR01002135">
    <property type="protein sequence ID" value="GBM68340.1"/>
    <property type="molecule type" value="Genomic_DNA"/>
</dbReference>
<sequence length="203" mass="23699">MVWSGEHRAFVIEAYLKNGNSVITSQRLFPRHFDLVEGRRTSSALKRKPPYIPRSVRTSQQIEALRQAVLQSPQRSARRHATAMRISDRSVRRILHLDLKFYPYKMMVVQEIKDLDWANRRASSEAILQNVPCDVILLSGDEAHFHLSGCVNKQNFRYFALNNPIQIHERPLHSEQVTVWCAVADFWVIGPYFFLRRTAKQLQ</sequence>
<proteinExistence type="predicted"/>
<dbReference type="OrthoDB" id="6513831at2759"/>
<dbReference type="AlphaFoldDB" id="A0A4Y2HSR1"/>
<reference evidence="1 2" key="1">
    <citation type="journal article" date="2019" name="Sci. Rep.">
        <title>Orb-weaving spider Araneus ventricosus genome elucidates the spidroin gene catalogue.</title>
        <authorList>
            <person name="Kono N."/>
            <person name="Nakamura H."/>
            <person name="Ohtoshi R."/>
            <person name="Moran D.A.P."/>
            <person name="Shinohara A."/>
            <person name="Yoshida Y."/>
            <person name="Fujiwara M."/>
            <person name="Mori M."/>
            <person name="Tomita M."/>
            <person name="Arakawa K."/>
        </authorList>
    </citation>
    <scope>NUCLEOTIDE SEQUENCE [LARGE SCALE GENOMIC DNA]</scope>
</reference>
<evidence type="ECO:0000313" key="1">
    <source>
        <dbReference type="EMBL" id="GBM68340.1"/>
    </source>
</evidence>
<name>A0A4Y2HSR1_ARAVE</name>
<comment type="caution">
    <text evidence="1">The sequence shown here is derived from an EMBL/GenBank/DDBJ whole genome shotgun (WGS) entry which is preliminary data.</text>
</comment>
<keyword evidence="2" id="KW-1185">Reference proteome</keyword>
<gene>
    <name evidence="1" type="ORF">AVEN_138181_1</name>
</gene>
<dbReference type="Proteomes" id="UP000499080">
    <property type="component" value="Unassembled WGS sequence"/>
</dbReference>
<protein>
    <submittedName>
        <fullName evidence="1">Uncharacterized protein</fullName>
    </submittedName>
</protein>